<organism evidence="19 20">
    <name type="scientific">Ananas comosus</name>
    <name type="common">Pineapple</name>
    <name type="synonym">Ananas ananas</name>
    <dbReference type="NCBI Taxonomy" id="4615"/>
    <lineage>
        <taxon>Eukaryota</taxon>
        <taxon>Viridiplantae</taxon>
        <taxon>Streptophyta</taxon>
        <taxon>Embryophyta</taxon>
        <taxon>Tracheophyta</taxon>
        <taxon>Spermatophyta</taxon>
        <taxon>Magnoliopsida</taxon>
        <taxon>Liliopsida</taxon>
        <taxon>Poales</taxon>
        <taxon>Bromeliaceae</taxon>
        <taxon>Bromelioideae</taxon>
        <taxon>Ananas</taxon>
    </lineage>
</organism>
<dbReference type="PANTHER" id="PTHR27002">
    <property type="entry name" value="RECEPTOR-LIKE SERINE/THREONINE-PROTEIN KINASE SD1-8"/>
    <property type="match status" value="1"/>
</dbReference>
<keyword evidence="5 16" id="KW-0732">Signal</keyword>
<evidence type="ECO:0000256" key="14">
    <source>
        <dbReference type="SAM" id="MobiDB-lite"/>
    </source>
</evidence>
<evidence type="ECO:0000256" key="1">
    <source>
        <dbReference type="ARBA" id="ARBA00004167"/>
    </source>
</evidence>
<evidence type="ECO:0000256" key="3">
    <source>
        <dbReference type="ARBA" id="ARBA00022679"/>
    </source>
</evidence>
<feature type="domain" description="Gnk2-homologous" evidence="18">
    <location>
        <begin position="139"/>
        <end position="246"/>
    </location>
</feature>
<dbReference type="FunFam" id="3.30.430.20:FF:000003">
    <property type="entry name" value="Cysteine-rich RLK (RECEPTOR-like protein kinase) 10"/>
    <property type="match status" value="1"/>
</dbReference>
<dbReference type="GO" id="GO:0004674">
    <property type="term" value="F:protein serine/threonine kinase activity"/>
    <property type="evidence" value="ECO:0007669"/>
    <property type="project" value="UniProtKB-KW"/>
</dbReference>
<keyword evidence="10 15" id="KW-1133">Transmembrane helix</keyword>
<dbReference type="Gene3D" id="3.30.200.20">
    <property type="entry name" value="Phosphorylase Kinase, domain 1"/>
    <property type="match status" value="1"/>
</dbReference>
<dbReference type="EMBL" id="LSRQ01005209">
    <property type="protein sequence ID" value="OAY67945.1"/>
    <property type="molecule type" value="Genomic_DNA"/>
</dbReference>
<dbReference type="Proteomes" id="UP000092600">
    <property type="component" value="Unassembled WGS sequence"/>
</dbReference>
<dbReference type="InterPro" id="IPR000719">
    <property type="entry name" value="Prot_kinase_dom"/>
</dbReference>
<evidence type="ECO:0000259" key="17">
    <source>
        <dbReference type="PROSITE" id="PS50011"/>
    </source>
</evidence>
<feature type="transmembrane region" description="Helical" evidence="15">
    <location>
        <begin position="310"/>
        <end position="332"/>
    </location>
</feature>
<dbReference type="GO" id="GO:0005886">
    <property type="term" value="C:plasma membrane"/>
    <property type="evidence" value="ECO:0007669"/>
    <property type="project" value="TreeGrafter"/>
</dbReference>
<evidence type="ECO:0000256" key="4">
    <source>
        <dbReference type="ARBA" id="ARBA00022692"/>
    </source>
</evidence>
<keyword evidence="6" id="KW-0677">Repeat</keyword>
<evidence type="ECO:0000256" key="15">
    <source>
        <dbReference type="SAM" id="Phobius"/>
    </source>
</evidence>
<dbReference type="GO" id="GO:0006950">
    <property type="term" value="P:response to stress"/>
    <property type="evidence" value="ECO:0007669"/>
    <property type="project" value="UniProtKB-ARBA"/>
</dbReference>
<evidence type="ECO:0000256" key="2">
    <source>
        <dbReference type="ARBA" id="ARBA00022527"/>
    </source>
</evidence>
<dbReference type="PROSITE" id="PS50011">
    <property type="entry name" value="PROTEIN_KINASE_DOM"/>
    <property type="match status" value="1"/>
</dbReference>
<dbReference type="FunFam" id="3.30.200.20:FF:000806">
    <property type="entry name" value="Putative DUF26-domain protein kinase family protein"/>
    <property type="match status" value="1"/>
</dbReference>
<keyword evidence="12" id="KW-0325">Glycoprotein</keyword>
<feature type="domain" description="Gnk2-homologous" evidence="18">
    <location>
        <begin position="29"/>
        <end position="133"/>
    </location>
</feature>
<dbReference type="InterPro" id="IPR038408">
    <property type="entry name" value="GNK2_sf"/>
</dbReference>
<dbReference type="PROSITE" id="PS00107">
    <property type="entry name" value="PROTEIN_KINASE_ATP"/>
    <property type="match status" value="1"/>
</dbReference>
<comment type="caution">
    <text evidence="19">The sequence shown here is derived from an EMBL/GenBank/DDBJ whole genome shotgun (WGS) entry which is preliminary data.</text>
</comment>
<evidence type="ECO:0000256" key="10">
    <source>
        <dbReference type="ARBA" id="ARBA00022989"/>
    </source>
</evidence>
<dbReference type="SMART" id="SM00220">
    <property type="entry name" value="S_TKc"/>
    <property type="match status" value="1"/>
</dbReference>
<accession>A0A199UTH9</accession>
<dbReference type="InterPro" id="IPR017441">
    <property type="entry name" value="Protein_kinase_ATP_BS"/>
</dbReference>
<dbReference type="InterPro" id="IPR008271">
    <property type="entry name" value="Ser/Thr_kinase_AS"/>
</dbReference>
<evidence type="ECO:0000256" key="8">
    <source>
        <dbReference type="ARBA" id="ARBA00022777"/>
    </source>
</evidence>
<dbReference type="CDD" id="cd23509">
    <property type="entry name" value="Gnk2-like"/>
    <property type="match status" value="2"/>
</dbReference>
<dbReference type="Pfam" id="PF07714">
    <property type="entry name" value="PK_Tyr_Ser-Thr"/>
    <property type="match status" value="1"/>
</dbReference>
<keyword evidence="4 15" id="KW-0812">Transmembrane</keyword>
<dbReference type="PANTHER" id="PTHR27002:SF1040">
    <property type="entry name" value="OS07G0538400 PROTEIN"/>
    <property type="match status" value="1"/>
</dbReference>
<keyword evidence="7 13" id="KW-0547">Nucleotide-binding</keyword>
<dbReference type="FunFam" id="3.30.430.20:FF:000002">
    <property type="entry name" value="Cysteine-rich receptor-like protein kinase 10"/>
    <property type="match status" value="1"/>
</dbReference>
<gene>
    <name evidence="19" type="ORF">ACMD2_16523</name>
</gene>
<dbReference type="FunFam" id="1.10.510.10:FF:000129">
    <property type="entry name" value="cysteine-rich receptor-like protein kinase 10"/>
    <property type="match status" value="1"/>
</dbReference>
<feature type="compositionally biased region" description="Polar residues" evidence="14">
    <location>
        <begin position="681"/>
        <end position="696"/>
    </location>
</feature>
<dbReference type="Gene3D" id="3.30.430.20">
    <property type="entry name" value="Gnk2 domain, C-X8-C-X2-C motif"/>
    <property type="match status" value="2"/>
</dbReference>
<keyword evidence="8 19" id="KW-0418">Kinase</keyword>
<dbReference type="CDD" id="cd14066">
    <property type="entry name" value="STKc_IRAK"/>
    <property type="match status" value="1"/>
</dbReference>
<dbReference type="Gene3D" id="1.10.510.10">
    <property type="entry name" value="Transferase(Phosphotransferase) domain 1"/>
    <property type="match status" value="1"/>
</dbReference>
<feature type="domain" description="Protein kinase" evidence="17">
    <location>
        <begin position="371"/>
        <end position="647"/>
    </location>
</feature>
<dbReference type="STRING" id="4615.A0A199UTH9"/>
<evidence type="ECO:0000256" key="9">
    <source>
        <dbReference type="ARBA" id="ARBA00022840"/>
    </source>
</evidence>
<dbReference type="AlphaFoldDB" id="A0A199UTH9"/>
<evidence type="ECO:0000256" key="6">
    <source>
        <dbReference type="ARBA" id="ARBA00022737"/>
    </source>
</evidence>
<keyword evidence="11 15" id="KW-0472">Membrane</keyword>
<keyword evidence="2" id="KW-0723">Serine/threonine-protein kinase</keyword>
<dbReference type="PROSITE" id="PS51473">
    <property type="entry name" value="GNK2"/>
    <property type="match status" value="2"/>
</dbReference>
<evidence type="ECO:0000256" key="16">
    <source>
        <dbReference type="SAM" id="SignalP"/>
    </source>
</evidence>
<feature type="region of interest" description="Disordered" evidence="14">
    <location>
        <begin position="675"/>
        <end position="703"/>
    </location>
</feature>
<evidence type="ECO:0000256" key="7">
    <source>
        <dbReference type="ARBA" id="ARBA00022741"/>
    </source>
</evidence>
<evidence type="ECO:0000313" key="19">
    <source>
        <dbReference type="EMBL" id="OAY67945.1"/>
    </source>
</evidence>
<evidence type="ECO:0000256" key="12">
    <source>
        <dbReference type="ARBA" id="ARBA00023180"/>
    </source>
</evidence>
<dbReference type="SUPFAM" id="SSF56112">
    <property type="entry name" value="Protein kinase-like (PK-like)"/>
    <property type="match status" value="1"/>
</dbReference>
<name>A0A199UTH9_ANACO</name>
<dbReference type="PROSITE" id="PS00108">
    <property type="entry name" value="PROTEIN_KINASE_ST"/>
    <property type="match status" value="1"/>
</dbReference>
<dbReference type="Pfam" id="PF01657">
    <property type="entry name" value="Stress-antifung"/>
    <property type="match status" value="2"/>
</dbReference>
<evidence type="ECO:0000259" key="18">
    <source>
        <dbReference type="PROSITE" id="PS51473"/>
    </source>
</evidence>
<feature type="signal peptide" evidence="16">
    <location>
        <begin position="1"/>
        <end position="28"/>
    </location>
</feature>
<protein>
    <submittedName>
        <fullName evidence="19">Cysteine-rich receptor-like protein kinase 10</fullName>
    </submittedName>
</protein>
<evidence type="ECO:0000256" key="13">
    <source>
        <dbReference type="PROSITE-ProRule" id="PRU10141"/>
    </source>
</evidence>
<dbReference type="InterPro" id="IPR001245">
    <property type="entry name" value="Ser-Thr/Tyr_kinase_cat_dom"/>
</dbReference>
<sequence length="703" mass="77773">MYIPKILFLSLFQLILLHLHLLLPPAAADPLYQICGSTGNYTANSTYQSNLNLILSSLAANASGGGAGFSEGTTGQTPNQVSGLALCRGDVNASACGSCLRSGTSDVLNICPYDRGAVIWYDECLIRYSNQHFLSSTDNSQQVYMWNTQNITYKPNVFDEMVTWFINTTAHQAVYNMTRRFATAEANYTAHISLYGLVQCVPDFTPADCWQCLQGLIGEMPKWFNGKQGGRILGVWCNLRYEVYSFFAGAPSLRLVLPAVSAPAPAPVVHTPVFVPAREEVQEVRLSSTNDKEEQEVADIRKKKNVTATVLAIALPLATALVLVSAICICFWRKRSAIKQPLLYETTAEEIRSVDSLLIDLPTLRAATGNFDEVNKLGEGGFGAVYKGILHDGHEIAVKRLSRSSGQGIEELKNELVLVAKLQHKNLVRLLGVCLEEQEKLLVYEYVPNRSLDTVLFDSEKKQQLDWGKRYRIINGIARALVYLHEDSQLKIIHRDLKASNILLDADMNPKISDFGLARLFGGDQTQAVTNRVVGTFGYMAPEYAMHGHFSIKSDVFSFGVLILEIITSRKNTATLESEHAEDLLTYIWERWINGTILEIVDPSMGRNYSRNEALRCIHIGLLCVQENPADRPNMSTVVVMLSSETVSLQAPYKPAFCIGKSGINSGSFRHQANHYGGIGDQSSNSSIPMSPNEVSITELEPR</sequence>
<reference evidence="19 20" key="1">
    <citation type="journal article" date="2016" name="DNA Res.">
        <title>The draft genome of MD-2 pineapple using hybrid error correction of long reads.</title>
        <authorList>
            <person name="Redwan R.M."/>
            <person name="Saidin A."/>
            <person name="Kumar S.V."/>
        </authorList>
    </citation>
    <scope>NUCLEOTIDE SEQUENCE [LARGE SCALE GENOMIC DNA]</scope>
    <source>
        <strain evidence="20">cv. MD2</strain>
        <tissue evidence="19">Leaf</tissue>
    </source>
</reference>
<keyword evidence="3" id="KW-0808">Transferase</keyword>
<dbReference type="InterPro" id="IPR002902">
    <property type="entry name" value="GNK2"/>
</dbReference>
<evidence type="ECO:0000256" key="5">
    <source>
        <dbReference type="ARBA" id="ARBA00022729"/>
    </source>
</evidence>
<proteinExistence type="predicted"/>
<dbReference type="InterPro" id="IPR011009">
    <property type="entry name" value="Kinase-like_dom_sf"/>
</dbReference>
<evidence type="ECO:0000256" key="11">
    <source>
        <dbReference type="ARBA" id="ARBA00023136"/>
    </source>
</evidence>
<feature type="chain" id="PRO_5008285441" evidence="16">
    <location>
        <begin position="29"/>
        <end position="703"/>
    </location>
</feature>
<comment type="subcellular location">
    <subcellularLocation>
        <location evidence="1">Membrane</location>
        <topology evidence="1">Single-pass membrane protein</topology>
    </subcellularLocation>
</comment>
<keyword evidence="19" id="KW-0675">Receptor</keyword>
<feature type="binding site" evidence="13">
    <location>
        <position position="399"/>
    </location>
    <ligand>
        <name>ATP</name>
        <dbReference type="ChEBI" id="CHEBI:30616"/>
    </ligand>
</feature>
<evidence type="ECO:0000313" key="20">
    <source>
        <dbReference type="Proteomes" id="UP000092600"/>
    </source>
</evidence>
<dbReference type="GO" id="GO:0005524">
    <property type="term" value="F:ATP binding"/>
    <property type="evidence" value="ECO:0007669"/>
    <property type="project" value="UniProtKB-UniRule"/>
</dbReference>
<keyword evidence="9 13" id="KW-0067">ATP-binding</keyword>